<name>X1VX42_9ZZZZ</name>
<feature type="non-terminal residue" evidence="1">
    <location>
        <position position="1"/>
    </location>
</feature>
<sequence length="63" mass="6990">QLHEQLGRALGDLLEARALYLQTADQTYAQEHAAALERVHRLRHALGQPDLSGNLAPQADDYV</sequence>
<evidence type="ECO:0000313" key="1">
    <source>
        <dbReference type="EMBL" id="GAJ23386.1"/>
    </source>
</evidence>
<protein>
    <submittedName>
        <fullName evidence="1">Uncharacterized protein</fullName>
    </submittedName>
</protein>
<accession>X1VX42</accession>
<organism evidence="1">
    <name type="scientific">marine sediment metagenome</name>
    <dbReference type="NCBI Taxonomy" id="412755"/>
    <lineage>
        <taxon>unclassified sequences</taxon>
        <taxon>metagenomes</taxon>
        <taxon>ecological metagenomes</taxon>
    </lineage>
</organism>
<dbReference type="EMBL" id="BARW01041254">
    <property type="protein sequence ID" value="GAJ23386.1"/>
    <property type="molecule type" value="Genomic_DNA"/>
</dbReference>
<reference evidence="1" key="1">
    <citation type="journal article" date="2014" name="Front. Microbiol.">
        <title>High frequency of phylogenetically diverse reductive dehalogenase-homologous genes in deep subseafloor sedimentary metagenomes.</title>
        <authorList>
            <person name="Kawai M."/>
            <person name="Futagami T."/>
            <person name="Toyoda A."/>
            <person name="Takaki Y."/>
            <person name="Nishi S."/>
            <person name="Hori S."/>
            <person name="Arai W."/>
            <person name="Tsubouchi T."/>
            <person name="Morono Y."/>
            <person name="Uchiyama I."/>
            <person name="Ito T."/>
            <person name="Fujiyama A."/>
            <person name="Inagaki F."/>
            <person name="Takami H."/>
        </authorList>
    </citation>
    <scope>NUCLEOTIDE SEQUENCE</scope>
    <source>
        <strain evidence="1">Expedition CK06-06</strain>
    </source>
</reference>
<proteinExistence type="predicted"/>
<gene>
    <name evidence="1" type="ORF">S12H4_61882</name>
</gene>
<dbReference type="AlphaFoldDB" id="X1VX42"/>
<comment type="caution">
    <text evidence="1">The sequence shown here is derived from an EMBL/GenBank/DDBJ whole genome shotgun (WGS) entry which is preliminary data.</text>
</comment>